<dbReference type="Proteomes" id="UP000681722">
    <property type="component" value="Unassembled WGS sequence"/>
</dbReference>
<reference evidence="4" key="1">
    <citation type="submission" date="2021-02" db="EMBL/GenBank/DDBJ databases">
        <authorList>
            <person name="Nowell W R."/>
        </authorList>
    </citation>
    <scope>NUCLEOTIDE SEQUENCE</scope>
</reference>
<name>A0A814GEA2_9BILA</name>
<gene>
    <name evidence="4" type="ORF">GPM918_LOCUS13462</name>
    <name evidence="5" type="ORF">SRO942_LOCUS13462</name>
</gene>
<sequence>MKFTAARYNIDYYYIWIIHGNENCYEELIAHLHSVSAAVIVSYIWIEDLKLGSNRIEYLFDHMIPRVLTKKEKWRKVESFRCVWNNCGKLCISQKQLNRHQREIHFQPVQELNQTDEEESVADGCAELFASKKQSSQHQNQPTAIQEVQEPNEQSSEESQPFISKVRKQFQCDHIYCTESFSSNKELKRHRSTANHSTNRQTISQEHLMTATVDQQVEQEKEPVGSRQFEKMNYQPNDSVTEGFATPFDHYFDEYCSPFPDLEIPFGSKGCFFSVSNWTTKVVYVNPPFDETLMTCAFNRIYEQIRNDETRRKYIFTLPDWKDFTALNTLKQCIWINEIKTYRKGQLYFISYYGDCIKEISPCDIAEITLMND</sequence>
<feature type="compositionally biased region" description="Polar residues" evidence="2">
    <location>
        <begin position="132"/>
        <end position="144"/>
    </location>
</feature>
<protein>
    <recommendedName>
        <fullName evidence="3">C2H2-type domain-containing protein</fullName>
    </recommendedName>
</protein>
<keyword evidence="6" id="KW-1185">Reference proteome</keyword>
<evidence type="ECO:0000259" key="3">
    <source>
        <dbReference type="PROSITE" id="PS50157"/>
    </source>
</evidence>
<dbReference type="Pfam" id="PF12237">
    <property type="entry name" value="PCIF1_WW"/>
    <property type="match status" value="1"/>
</dbReference>
<comment type="caution">
    <text evidence="4">The sequence shown here is derived from an EMBL/GenBank/DDBJ whole genome shotgun (WGS) entry which is preliminary data.</text>
</comment>
<feature type="region of interest" description="Disordered" evidence="2">
    <location>
        <begin position="132"/>
        <end position="160"/>
    </location>
</feature>
<dbReference type="PROSITE" id="PS00028">
    <property type="entry name" value="ZINC_FINGER_C2H2_1"/>
    <property type="match status" value="2"/>
</dbReference>
<dbReference type="SMART" id="SM00355">
    <property type="entry name" value="ZnF_C2H2"/>
    <property type="match status" value="2"/>
</dbReference>
<dbReference type="OrthoDB" id="193787at2759"/>
<proteinExistence type="predicted"/>
<keyword evidence="1" id="KW-0479">Metal-binding</keyword>
<dbReference type="PANTHER" id="PTHR21727">
    <property type="entry name" value="PHOSPHORYLATED CTD INTERACTING FACTOR 1"/>
    <property type="match status" value="1"/>
</dbReference>
<evidence type="ECO:0000313" key="4">
    <source>
        <dbReference type="EMBL" id="CAF0995189.1"/>
    </source>
</evidence>
<dbReference type="AlphaFoldDB" id="A0A814GEA2"/>
<dbReference type="Pfam" id="PF00096">
    <property type="entry name" value="zf-C2H2"/>
    <property type="match status" value="1"/>
</dbReference>
<feature type="domain" description="C2H2-type" evidence="3">
    <location>
        <begin position="170"/>
        <end position="201"/>
    </location>
</feature>
<evidence type="ECO:0000256" key="1">
    <source>
        <dbReference type="PROSITE-ProRule" id="PRU00042"/>
    </source>
</evidence>
<dbReference type="GO" id="GO:0016422">
    <property type="term" value="F:mRNA (2'-O-methyladenosine-N6-)-methyltransferase activity"/>
    <property type="evidence" value="ECO:0007669"/>
    <property type="project" value="InterPro"/>
</dbReference>
<feature type="domain" description="C2H2-type" evidence="3">
    <location>
        <begin position="80"/>
        <end position="105"/>
    </location>
</feature>
<dbReference type="EMBL" id="CAJOBC010003097">
    <property type="protein sequence ID" value="CAF3766877.1"/>
    <property type="molecule type" value="Genomic_DNA"/>
</dbReference>
<evidence type="ECO:0000256" key="2">
    <source>
        <dbReference type="SAM" id="MobiDB-lite"/>
    </source>
</evidence>
<feature type="compositionally biased region" description="Low complexity" evidence="2">
    <location>
        <begin position="146"/>
        <end position="160"/>
    </location>
</feature>
<dbReference type="InterPro" id="IPR013087">
    <property type="entry name" value="Znf_C2H2_type"/>
</dbReference>
<dbReference type="Proteomes" id="UP000663829">
    <property type="component" value="Unassembled WGS sequence"/>
</dbReference>
<dbReference type="GO" id="GO:0008270">
    <property type="term" value="F:zinc ion binding"/>
    <property type="evidence" value="ECO:0007669"/>
    <property type="project" value="UniProtKB-KW"/>
</dbReference>
<keyword evidence="1" id="KW-0862">Zinc</keyword>
<evidence type="ECO:0000313" key="5">
    <source>
        <dbReference type="EMBL" id="CAF3766877.1"/>
    </source>
</evidence>
<keyword evidence="1" id="KW-0863">Zinc-finger</keyword>
<organism evidence="4 6">
    <name type="scientific">Didymodactylos carnosus</name>
    <dbReference type="NCBI Taxonomy" id="1234261"/>
    <lineage>
        <taxon>Eukaryota</taxon>
        <taxon>Metazoa</taxon>
        <taxon>Spiralia</taxon>
        <taxon>Gnathifera</taxon>
        <taxon>Rotifera</taxon>
        <taxon>Eurotatoria</taxon>
        <taxon>Bdelloidea</taxon>
        <taxon>Philodinida</taxon>
        <taxon>Philodinidae</taxon>
        <taxon>Didymodactylos</taxon>
    </lineage>
</organism>
<dbReference type="PANTHER" id="PTHR21727:SF0">
    <property type="entry name" value="MRNA (2'-O-METHYLADENOSINE-N(6)-)-METHYLTRANSFERASE"/>
    <property type="match status" value="1"/>
</dbReference>
<dbReference type="InterPro" id="IPR022035">
    <property type="entry name" value="PCIF1_WW"/>
</dbReference>
<dbReference type="InterPro" id="IPR039881">
    <property type="entry name" value="PCIF1-like"/>
</dbReference>
<dbReference type="GO" id="GO:0099122">
    <property type="term" value="F:RNA polymerase II C-terminal domain binding"/>
    <property type="evidence" value="ECO:0007669"/>
    <property type="project" value="InterPro"/>
</dbReference>
<accession>A0A814GEA2</accession>
<evidence type="ECO:0000313" key="6">
    <source>
        <dbReference type="Proteomes" id="UP000663829"/>
    </source>
</evidence>
<dbReference type="EMBL" id="CAJNOQ010003097">
    <property type="protein sequence ID" value="CAF0995189.1"/>
    <property type="molecule type" value="Genomic_DNA"/>
</dbReference>
<dbReference type="PROSITE" id="PS50157">
    <property type="entry name" value="ZINC_FINGER_C2H2_2"/>
    <property type="match status" value="2"/>
</dbReference>